<dbReference type="SUPFAM" id="SSF48557">
    <property type="entry name" value="L-aspartase-like"/>
    <property type="match status" value="1"/>
</dbReference>
<dbReference type="InterPro" id="IPR004769">
    <property type="entry name" value="Pur_lyase"/>
</dbReference>
<evidence type="ECO:0000256" key="10">
    <source>
        <dbReference type="ARBA" id="ARBA00049115"/>
    </source>
</evidence>
<evidence type="ECO:0000313" key="15">
    <source>
        <dbReference type="Proteomes" id="UP000316562"/>
    </source>
</evidence>
<evidence type="ECO:0000256" key="3">
    <source>
        <dbReference type="ARBA" id="ARBA00008273"/>
    </source>
</evidence>
<sequence>MIDRYSLPEISNIWSLENKYNAWLQVELAVCSAYNKIGRIPDKSLENILKNAKFDVAEIEETEKITKHDVIAFLTNVAKYVGEDSRFIHLGLTSSDIGDTSFSLLFRQALNLNLSKAKILAESLLQKAVKYKYTSMMGRTHGIHAEPITFGFKLLIFYEEINRGIVRLNKAIETVSCGKLSGAVGTFANFPPEVEKIALDILDLKPILSNQVIQRDIYAECFYAIASLGASCEKIALEMRHLMRTEVSEAEEAFSAGQKGSSAMPHKKNPIVSENICGLSRILRSNLMSALEDIPLWHERDISHSSVERIITPDSTILMYYILNQLINLVDNMVVHEDRMLKNMQLTKGVIFSQKILLAMIDKGMLREDAYKIVQKLAHQAIQTETEFAVLLKNNDDVLKYLNEAEINNLFDINYYYKNIDFIFERSMSLFPSPAPEGNDIIKATVKVTLKDEVLDPQGKAVLSVLKSSGYDNIEDVRVGKHIELTIKQNNNISNIDKDNNNIIDAYHGSNDNSAANDNIGINGSSRNNMSGLDKKMLSKELKDISEKILSNPIIENFNIEIK</sequence>
<dbReference type="Gene3D" id="3.30.1280.10">
    <property type="entry name" value="Phosphoribosylformylglycinamidine synthase subunit PurS"/>
    <property type="match status" value="1"/>
</dbReference>
<keyword evidence="4 11" id="KW-0436">Ligase</keyword>
<dbReference type="InterPro" id="IPR019468">
    <property type="entry name" value="AdenyloSucc_lyase_C"/>
</dbReference>
<dbReference type="SMART" id="SM00998">
    <property type="entry name" value="ADSL_C"/>
    <property type="match status" value="1"/>
</dbReference>
<dbReference type="UniPathway" id="UPA00074">
    <property type="reaction ID" value="UER00128"/>
</dbReference>
<evidence type="ECO:0000256" key="5">
    <source>
        <dbReference type="ARBA" id="ARBA00022741"/>
    </source>
</evidence>
<dbReference type="GO" id="GO:0070626">
    <property type="term" value="F:(S)-2-(5-amino-1-(5-phospho-D-ribosyl)imidazole-4-carboxamido) succinate lyase (fumarate-forming) activity"/>
    <property type="evidence" value="ECO:0007669"/>
    <property type="project" value="TreeGrafter"/>
</dbReference>
<dbReference type="SUPFAM" id="SSF82697">
    <property type="entry name" value="PurS-like"/>
    <property type="match status" value="1"/>
</dbReference>
<dbReference type="Gene3D" id="1.20.200.10">
    <property type="entry name" value="Fumarase/aspartase (Central domain)"/>
    <property type="match status" value="1"/>
</dbReference>
<comment type="catalytic activity">
    <reaction evidence="10">
        <text>N(6)-(1,2-dicarboxyethyl)-AMP = fumarate + AMP</text>
        <dbReference type="Rhea" id="RHEA:16853"/>
        <dbReference type="ChEBI" id="CHEBI:29806"/>
        <dbReference type="ChEBI" id="CHEBI:57567"/>
        <dbReference type="ChEBI" id="CHEBI:456215"/>
        <dbReference type="EC" id="4.3.2.2"/>
    </reaction>
    <physiologicalReaction direction="left-to-right" evidence="10">
        <dbReference type="Rhea" id="RHEA:16854"/>
    </physiologicalReaction>
</comment>
<dbReference type="Pfam" id="PF02700">
    <property type="entry name" value="PurS"/>
    <property type="match status" value="1"/>
</dbReference>
<dbReference type="GO" id="GO:0005524">
    <property type="term" value="F:ATP binding"/>
    <property type="evidence" value="ECO:0007669"/>
    <property type="project" value="UniProtKB-UniRule"/>
</dbReference>
<dbReference type="PANTHER" id="PTHR43172">
    <property type="entry name" value="ADENYLOSUCCINATE LYASE"/>
    <property type="match status" value="1"/>
</dbReference>
<gene>
    <name evidence="11" type="primary">purS</name>
    <name evidence="14" type="ORF">EVJ46_09760</name>
</gene>
<dbReference type="NCBIfam" id="TIGR00928">
    <property type="entry name" value="purB"/>
    <property type="match status" value="1"/>
</dbReference>
<dbReference type="InterPro" id="IPR022761">
    <property type="entry name" value="Fumarate_lyase_N"/>
</dbReference>
<comment type="pathway">
    <text evidence="11">Purine metabolism; IMP biosynthesis via de novo pathway; 5-amino-1-(5-phospho-D-ribosyl)imidazole from N(2)-formyl-N(1)-(5-phospho-D-ribosyl)glycinamide: step 1/2.</text>
</comment>
<dbReference type="GO" id="GO:0006189">
    <property type="term" value="P:'de novo' IMP biosynthetic process"/>
    <property type="evidence" value="ECO:0007669"/>
    <property type="project" value="UniProtKB-UniRule"/>
</dbReference>
<dbReference type="HAMAP" id="MF_01926">
    <property type="entry name" value="PurS"/>
    <property type="match status" value="1"/>
</dbReference>
<evidence type="ECO:0000256" key="9">
    <source>
        <dbReference type="ARBA" id="ARBA00024477"/>
    </source>
</evidence>
<dbReference type="EMBL" id="SGBC01000004">
    <property type="protein sequence ID" value="RZD15796.1"/>
    <property type="molecule type" value="Genomic_DNA"/>
</dbReference>
<comment type="subunit">
    <text evidence="11">Part of the FGAM synthase complex composed of 1 PurL, 1 PurQ and 2 PurS subunits.</text>
</comment>
<dbReference type="Pfam" id="PF00206">
    <property type="entry name" value="Lyase_1"/>
    <property type="match status" value="1"/>
</dbReference>
<reference evidence="14 15" key="1">
    <citation type="journal article" date="2019" name="ISME J.">
        <title>Insights into ecological role of a new deltaproteobacterial order Candidatus Acidulodesulfobacterales by metagenomics and metatranscriptomics.</title>
        <authorList>
            <person name="Tan S."/>
            <person name="Liu J."/>
            <person name="Fang Y."/>
            <person name="Hedlund B.P."/>
            <person name="Lian Z.H."/>
            <person name="Huang L.Y."/>
            <person name="Li J.T."/>
            <person name="Huang L.N."/>
            <person name="Li W.J."/>
            <person name="Jiang H.C."/>
            <person name="Dong H.L."/>
            <person name="Shu W.S."/>
        </authorList>
    </citation>
    <scope>NUCLEOTIDE SEQUENCE [LARGE SCALE GENOMIC DNA]</scope>
    <source>
        <strain evidence="14">AP2</strain>
    </source>
</reference>
<comment type="pathway">
    <text evidence="1 12">Purine metabolism; IMP biosynthesis via de novo pathway; 5-amino-1-(5-phospho-D-ribosyl)imidazole-4-carboxamide from 5-amino-1-(5-phospho-D-ribosyl)imidazole-4-carboxylate: step 2/2.</text>
</comment>
<evidence type="ECO:0000256" key="2">
    <source>
        <dbReference type="ARBA" id="ARBA00004734"/>
    </source>
</evidence>
<dbReference type="PANTHER" id="PTHR43172:SF1">
    <property type="entry name" value="ADENYLOSUCCINATE LYASE"/>
    <property type="match status" value="1"/>
</dbReference>
<dbReference type="Proteomes" id="UP000316562">
    <property type="component" value="Unassembled WGS sequence"/>
</dbReference>
<dbReference type="InterPro" id="IPR020557">
    <property type="entry name" value="Fumarate_lyase_CS"/>
</dbReference>
<dbReference type="Pfam" id="PF10397">
    <property type="entry name" value="ADSL_C"/>
    <property type="match status" value="1"/>
</dbReference>
<comment type="similarity">
    <text evidence="11">Belongs to the PurS family.</text>
</comment>
<evidence type="ECO:0000313" key="14">
    <source>
        <dbReference type="EMBL" id="RZD15796.1"/>
    </source>
</evidence>
<evidence type="ECO:0000256" key="7">
    <source>
        <dbReference type="ARBA" id="ARBA00022840"/>
    </source>
</evidence>
<evidence type="ECO:0000256" key="6">
    <source>
        <dbReference type="ARBA" id="ARBA00022755"/>
    </source>
</evidence>
<protein>
    <recommendedName>
        <fullName evidence="11">Phosphoribosylformylglycinamidine synthase subunit PurS</fullName>
        <shortName evidence="11">FGAM synthase</shortName>
        <ecNumber evidence="11">6.3.5.3</ecNumber>
    </recommendedName>
    <alternativeName>
        <fullName evidence="11">Formylglycinamide ribonucleotide amidotransferase subunit III</fullName>
        <shortName evidence="11">FGAR amidotransferase III</shortName>
        <shortName evidence="11">FGAR-AT III</shortName>
    </alternativeName>
    <alternativeName>
        <fullName evidence="11">Phosphoribosylformylglycinamidine synthase subunit III</fullName>
    </alternativeName>
</protein>
<dbReference type="PROSITE" id="PS00163">
    <property type="entry name" value="FUMARATE_LYASES"/>
    <property type="match status" value="1"/>
</dbReference>
<dbReference type="GO" id="GO:0004018">
    <property type="term" value="F:N6-(1,2-dicarboxyethyl)AMP AMP-lyase (fumarate-forming) activity"/>
    <property type="evidence" value="ECO:0007669"/>
    <property type="project" value="UniProtKB-UniRule"/>
</dbReference>
<comment type="subcellular location">
    <subcellularLocation>
        <location evidence="11">Cytoplasm</location>
    </subcellularLocation>
</comment>
<dbReference type="FunFam" id="1.20.200.10:FF:000008">
    <property type="entry name" value="Adenylosuccinate lyase"/>
    <property type="match status" value="1"/>
</dbReference>
<dbReference type="UniPathway" id="UPA00075">
    <property type="reaction ID" value="UER00336"/>
</dbReference>
<evidence type="ECO:0000256" key="4">
    <source>
        <dbReference type="ARBA" id="ARBA00022598"/>
    </source>
</evidence>
<evidence type="ECO:0000259" key="13">
    <source>
        <dbReference type="SMART" id="SM00998"/>
    </source>
</evidence>
<dbReference type="EC" id="6.3.5.3" evidence="11"/>
<comment type="caution">
    <text evidence="14">The sequence shown here is derived from an EMBL/GenBank/DDBJ whole genome shotgun (WGS) entry which is preliminary data.</text>
</comment>
<keyword evidence="8 12" id="KW-0456">Lyase</keyword>
<keyword evidence="6 11" id="KW-0658">Purine biosynthesis</keyword>
<dbReference type="GO" id="GO:0004642">
    <property type="term" value="F:phosphoribosylformylglycinamidine synthase activity"/>
    <property type="evidence" value="ECO:0007669"/>
    <property type="project" value="UniProtKB-UniRule"/>
</dbReference>
<feature type="domain" description="Adenylosuccinate lyase C-terminal" evidence="13">
    <location>
        <begin position="348"/>
        <end position="428"/>
    </location>
</feature>
<dbReference type="InterPro" id="IPR036604">
    <property type="entry name" value="PurS-like_sf"/>
</dbReference>
<proteinExistence type="inferred from homology"/>
<keyword evidence="5 11" id="KW-0547">Nucleotide-binding</keyword>
<dbReference type="InterPro" id="IPR003850">
    <property type="entry name" value="PurS"/>
</dbReference>
<evidence type="ECO:0000256" key="11">
    <source>
        <dbReference type="HAMAP-Rule" id="MF_01926"/>
    </source>
</evidence>
<dbReference type="Gene3D" id="1.10.40.30">
    <property type="entry name" value="Fumarase/aspartase (C-terminal domain)"/>
    <property type="match status" value="1"/>
</dbReference>
<accession>A0A519BEU9</accession>
<evidence type="ECO:0000256" key="12">
    <source>
        <dbReference type="RuleBase" id="RU361172"/>
    </source>
</evidence>
<comment type="catalytic activity">
    <reaction evidence="11">
        <text>N(2)-formyl-N(1)-(5-phospho-beta-D-ribosyl)glycinamide + L-glutamine + ATP + H2O = 2-formamido-N(1)-(5-O-phospho-beta-D-ribosyl)acetamidine + L-glutamate + ADP + phosphate + H(+)</text>
        <dbReference type="Rhea" id="RHEA:17129"/>
        <dbReference type="ChEBI" id="CHEBI:15377"/>
        <dbReference type="ChEBI" id="CHEBI:15378"/>
        <dbReference type="ChEBI" id="CHEBI:29985"/>
        <dbReference type="ChEBI" id="CHEBI:30616"/>
        <dbReference type="ChEBI" id="CHEBI:43474"/>
        <dbReference type="ChEBI" id="CHEBI:58359"/>
        <dbReference type="ChEBI" id="CHEBI:147286"/>
        <dbReference type="ChEBI" id="CHEBI:147287"/>
        <dbReference type="ChEBI" id="CHEBI:456216"/>
        <dbReference type="EC" id="6.3.5.3"/>
    </reaction>
</comment>
<dbReference type="InterPro" id="IPR000362">
    <property type="entry name" value="Fumarate_lyase_fam"/>
</dbReference>
<comment type="function">
    <text evidence="11">Part of the phosphoribosylformylglycinamidine synthase complex involved in the purines biosynthetic pathway. Catalyzes the ATP-dependent conversion of formylglycinamide ribonucleotide (FGAR) and glutamine to yield formylglycinamidine ribonucleotide (FGAM) and glutamate. The FGAM synthase complex is composed of three subunits. PurQ produces an ammonia molecule by converting glutamine to glutamate. PurL transfers the ammonia molecule to FGAR to form FGAM in an ATP-dependent manner. PurS interacts with PurQ and PurL and is thought to assist in the transfer of the ammonia molecule from PurQ to PurL.</text>
</comment>
<dbReference type="CDD" id="cd01360">
    <property type="entry name" value="Adenylsuccinate_lyase_1"/>
    <property type="match status" value="1"/>
</dbReference>
<dbReference type="FunFam" id="1.10.40.30:FF:000007">
    <property type="entry name" value="Adenylosuccinate lyase"/>
    <property type="match status" value="1"/>
</dbReference>
<dbReference type="InterPro" id="IPR024083">
    <property type="entry name" value="Fumarase/histidase_N"/>
</dbReference>
<evidence type="ECO:0000256" key="8">
    <source>
        <dbReference type="ARBA" id="ARBA00023239"/>
    </source>
</evidence>
<comment type="pathway">
    <text evidence="2 12">Purine metabolism; AMP biosynthesis via de novo pathway; AMP from IMP: step 2/2.</text>
</comment>
<name>A0A519BEU9_ACIG2</name>
<comment type="similarity">
    <text evidence="3 12">Belongs to the lyase 1 family. Adenylosuccinate lyase subfamily.</text>
</comment>
<dbReference type="Gene3D" id="1.10.275.10">
    <property type="entry name" value="Fumarase/aspartase (N-terminal domain)"/>
    <property type="match status" value="1"/>
</dbReference>
<dbReference type="GO" id="GO:0005829">
    <property type="term" value="C:cytosol"/>
    <property type="evidence" value="ECO:0007669"/>
    <property type="project" value="TreeGrafter"/>
</dbReference>
<comment type="catalytic activity">
    <reaction evidence="9">
        <text>(2S)-2-[5-amino-1-(5-phospho-beta-D-ribosyl)imidazole-4-carboxamido]succinate = 5-amino-1-(5-phospho-beta-D-ribosyl)imidazole-4-carboxamide + fumarate</text>
        <dbReference type="Rhea" id="RHEA:23920"/>
        <dbReference type="ChEBI" id="CHEBI:29806"/>
        <dbReference type="ChEBI" id="CHEBI:58443"/>
        <dbReference type="ChEBI" id="CHEBI:58475"/>
        <dbReference type="EC" id="4.3.2.2"/>
    </reaction>
    <physiologicalReaction direction="left-to-right" evidence="9">
        <dbReference type="Rhea" id="RHEA:23921"/>
    </physiologicalReaction>
</comment>
<dbReference type="InterPro" id="IPR008948">
    <property type="entry name" value="L-Aspartase-like"/>
</dbReference>
<dbReference type="PRINTS" id="PR00149">
    <property type="entry name" value="FUMRATELYASE"/>
</dbReference>
<dbReference type="AlphaFoldDB" id="A0A519BEU9"/>
<keyword evidence="7 11" id="KW-0067">ATP-binding</keyword>
<organism evidence="14 15">
    <name type="scientific">Acididesulfobacter guangdongensis</name>
    <dbReference type="NCBI Taxonomy" id="2597225"/>
    <lineage>
        <taxon>Bacteria</taxon>
        <taxon>Deltaproteobacteria</taxon>
        <taxon>Candidatus Acidulodesulfobacterales</taxon>
        <taxon>Candidatus Acididesulfobacter</taxon>
    </lineage>
</organism>
<keyword evidence="11" id="KW-0963">Cytoplasm</keyword>
<dbReference type="PRINTS" id="PR00145">
    <property type="entry name" value="ARGSUCLYASE"/>
</dbReference>
<evidence type="ECO:0000256" key="1">
    <source>
        <dbReference type="ARBA" id="ARBA00004706"/>
    </source>
</evidence>
<dbReference type="NCBIfam" id="TIGR00302">
    <property type="entry name" value="phosphoribosylformylglycinamidine synthase subunit PurS"/>
    <property type="match status" value="1"/>
</dbReference>
<dbReference type="GO" id="GO:0044208">
    <property type="term" value="P:'de novo' AMP biosynthetic process"/>
    <property type="evidence" value="ECO:0007669"/>
    <property type="project" value="UniProtKB-UniPathway"/>
</dbReference>